<dbReference type="Proteomes" id="UP000632774">
    <property type="component" value="Unassembled WGS sequence"/>
</dbReference>
<evidence type="ECO:0000259" key="2">
    <source>
        <dbReference type="Pfam" id="PF00882"/>
    </source>
</evidence>
<keyword evidence="4" id="KW-1185">Reference proteome</keyword>
<feature type="domain" description="Phospholipase C/D" evidence="2">
    <location>
        <begin position="47"/>
        <end position="209"/>
    </location>
</feature>
<evidence type="ECO:0000313" key="3">
    <source>
        <dbReference type="EMBL" id="MBE9667203.1"/>
    </source>
</evidence>
<dbReference type="Pfam" id="PF00882">
    <property type="entry name" value="Zn_dep_PLPC"/>
    <property type="match status" value="1"/>
</dbReference>
<reference evidence="3 4" key="1">
    <citation type="submission" date="2020-10" db="EMBL/GenBank/DDBJ databases">
        <title>Mucilaginibacter mali sp. nov., isolated from rhizosphere soil of apple orchard.</title>
        <authorList>
            <person name="Lee J.-S."/>
            <person name="Kim H.S."/>
            <person name="Kim J.-S."/>
        </authorList>
    </citation>
    <scope>NUCLEOTIDE SEQUENCE [LARGE SCALE GENOMIC DNA]</scope>
    <source>
        <strain evidence="3 4">KCTC 23157</strain>
    </source>
</reference>
<accession>A0ABR9XIJ2</accession>
<comment type="caution">
    <text evidence="3">The sequence shown here is derived from an EMBL/GenBank/DDBJ whole genome shotgun (WGS) entry which is preliminary data.</text>
</comment>
<dbReference type="RefSeq" id="WP_194106550.1">
    <property type="nucleotide sequence ID" value="NZ_JADFFM010000001.1"/>
</dbReference>
<proteinExistence type="predicted"/>
<evidence type="ECO:0000256" key="1">
    <source>
        <dbReference type="SAM" id="SignalP"/>
    </source>
</evidence>
<sequence length="436" mass="49697">MSISNKYKLIAVFLLLFLVSPASGFSILAHEAIIDAEWDKQIKPLLLKKYPGSTEEDLKKAHSYAYGGCMLPDMGYMPFGDPLFTNLLHYVRSGEFVSTLIAESQNLNDYAFSLGVLSHYMADKYGHSLATNKSVPIFNRKLRAKFGDVVTYADDHISHTRMEFAYDVIQTARSNYATTAYHDFIGFNMSQPVVERAFVIVYGQELKSVLPNFQSSVATFRWGVRDLFPAMINNAWKTERDTILKINPKATRKNYRYRMPRRMFNKEFGSDYKRPDFKARAVAFVIKVLPKIGPLKKFKFRYPGIACEKLFLKSMDTTLAYYTRALQADPQTVVFKNIDFDTGKPTAMAEYSLADMTYDQLLLKLQDDKFAHLTYPLQQNILTYYNNIDSVKLAQAPSGNGKKIYEALDALKALNLKNGTQFKPGPAINRRSAENK</sequence>
<feature type="signal peptide" evidence="1">
    <location>
        <begin position="1"/>
        <end position="24"/>
    </location>
</feature>
<gene>
    <name evidence="3" type="ORF">IRJ18_12605</name>
</gene>
<organism evidence="3 4">
    <name type="scientific">Mucilaginibacter boryungensis</name>
    <dbReference type="NCBI Taxonomy" id="768480"/>
    <lineage>
        <taxon>Bacteria</taxon>
        <taxon>Pseudomonadati</taxon>
        <taxon>Bacteroidota</taxon>
        <taxon>Sphingobacteriia</taxon>
        <taxon>Sphingobacteriales</taxon>
        <taxon>Sphingobacteriaceae</taxon>
        <taxon>Mucilaginibacter</taxon>
    </lineage>
</organism>
<dbReference type="InterPro" id="IPR029002">
    <property type="entry name" value="PLPC/GPLD1"/>
</dbReference>
<feature type="chain" id="PRO_5045640946" evidence="1">
    <location>
        <begin position="25"/>
        <end position="436"/>
    </location>
</feature>
<keyword evidence="1" id="KW-0732">Signal</keyword>
<evidence type="ECO:0000313" key="4">
    <source>
        <dbReference type="Proteomes" id="UP000632774"/>
    </source>
</evidence>
<dbReference type="EMBL" id="JADFFM010000001">
    <property type="protein sequence ID" value="MBE9667203.1"/>
    <property type="molecule type" value="Genomic_DNA"/>
</dbReference>
<protein>
    <submittedName>
        <fullName evidence="3">Zinc dependent phospholipase C family protein</fullName>
    </submittedName>
</protein>
<name>A0ABR9XIJ2_9SPHI</name>